<evidence type="ECO:0000313" key="8">
    <source>
        <dbReference type="Proteomes" id="UP000198636"/>
    </source>
</evidence>
<dbReference type="GO" id="GO:0006307">
    <property type="term" value="P:DNA alkylation repair"/>
    <property type="evidence" value="ECO:0007669"/>
    <property type="project" value="TreeGrafter"/>
</dbReference>
<keyword evidence="4" id="KW-0227">DNA damage</keyword>
<dbReference type="CDD" id="cd00056">
    <property type="entry name" value="ENDO3c"/>
    <property type="match status" value="1"/>
</dbReference>
<dbReference type="SUPFAM" id="SSF48150">
    <property type="entry name" value="DNA-glycosylase"/>
    <property type="match status" value="1"/>
</dbReference>
<dbReference type="PANTHER" id="PTHR43003:SF5">
    <property type="entry name" value="DNA-3-METHYLADENINE GLYCOSYLASE"/>
    <property type="match status" value="1"/>
</dbReference>
<name>A0A1G5CS73_9FIRM</name>
<dbReference type="Gene3D" id="1.10.340.30">
    <property type="entry name" value="Hypothetical protein, domain 2"/>
    <property type="match status" value="1"/>
</dbReference>
<evidence type="ECO:0000313" key="7">
    <source>
        <dbReference type="EMBL" id="SCY05409.1"/>
    </source>
</evidence>
<gene>
    <name evidence="7" type="ORF">SAMN03080606_00754</name>
</gene>
<dbReference type="GO" id="GO:0032131">
    <property type="term" value="F:alkylated DNA binding"/>
    <property type="evidence" value="ECO:0007669"/>
    <property type="project" value="TreeGrafter"/>
</dbReference>
<dbReference type="InterPro" id="IPR003265">
    <property type="entry name" value="HhH-GPD_domain"/>
</dbReference>
<dbReference type="STRING" id="1120976.SAMN03080606_00754"/>
<dbReference type="GO" id="GO:0043916">
    <property type="term" value="F:DNA-7-methylguanine glycosylase activity"/>
    <property type="evidence" value="ECO:0007669"/>
    <property type="project" value="TreeGrafter"/>
</dbReference>
<comment type="catalytic activity">
    <reaction evidence="1">
        <text>Hydrolysis of alkylated DNA, releasing 3-methyladenine, 3-methylguanine, 7-methylguanine and 7-methyladenine.</text>
        <dbReference type="EC" id="3.2.2.21"/>
    </reaction>
</comment>
<evidence type="ECO:0000259" key="6">
    <source>
        <dbReference type="SMART" id="SM00478"/>
    </source>
</evidence>
<proteinExistence type="inferred from homology"/>
<sequence>MVGNTNYDMLKYTDTSDIRKKQGKKERGNRMPRYFEYGEKEIDYLKSKDKKLGAAIDKIGIIKREINPDPFISLISSIVAQQISGKAAETVWSRFENLLNDITPESIIKADKSEIQKCGMSNRKVDYIKGIAEAAMTGQVDFENLHTLTDEEVIKKLSSLYGVGAWTAEMLLIFSFCRPDVVSYKDLAICRGMMNLYGHKELSKEQFERYKKRYSPYGTVASLYLWELSIMKS</sequence>
<dbReference type="EMBL" id="FMUS01000003">
    <property type="protein sequence ID" value="SCY05409.1"/>
    <property type="molecule type" value="Genomic_DNA"/>
</dbReference>
<evidence type="ECO:0000256" key="1">
    <source>
        <dbReference type="ARBA" id="ARBA00000086"/>
    </source>
</evidence>
<dbReference type="InterPro" id="IPR051912">
    <property type="entry name" value="Alkylbase_DNA_Glycosylase/TA"/>
</dbReference>
<dbReference type="AlphaFoldDB" id="A0A1G5CS73"/>
<keyword evidence="8" id="KW-1185">Reference proteome</keyword>
<dbReference type="EC" id="3.2.2.21" evidence="3"/>
<dbReference type="SMART" id="SM00478">
    <property type="entry name" value="ENDO3c"/>
    <property type="match status" value="1"/>
</dbReference>
<dbReference type="Gene3D" id="1.10.1670.40">
    <property type="match status" value="1"/>
</dbReference>
<feature type="domain" description="HhH-GPD" evidence="6">
    <location>
        <begin position="79"/>
        <end position="230"/>
    </location>
</feature>
<dbReference type="Proteomes" id="UP000198636">
    <property type="component" value="Unassembled WGS sequence"/>
</dbReference>
<dbReference type="GO" id="GO:0032993">
    <property type="term" value="C:protein-DNA complex"/>
    <property type="evidence" value="ECO:0007669"/>
    <property type="project" value="TreeGrafter"/>
</dbReference>
<organism evidence="7 8">
    <name type="scientific">Alkaliphilus peptidifermentans DSM 18978</name>
    <dbReference type="NCBI Taxonomy" id="1120976"/>
    <lineage>
        <taxon>Bacteria</taxon>
        <taxon>Bacillati</taxon>
        <taxon>Bacillota</taxon>
        <taxon>Clostridia</taxon>
        <taxon>Peptostreptococcales</taxon>
        <taxon>Natronincolaceae</taxon>
        <taxon>Alkaliphilus</taxon>
    </lineage>
</organism>
<comment type="similarity">
    <text evidence="2">Belongs to the alkylbase DNA glycosidase AlkA family.</text>
</comment>
<evidence type="ECO:0000256" key="4">
    <source>
        <dbReference type="ARBA" id="ARBA00022763"/>
    </source>
</evidence>
<dbReference type="Pfam" id="PF00730">
    <property type="entry name" value="HhH-GPD"/>
    <property type="match status" value="1"/>
</dbReference>
<evidence type="ECO:0000256" key="5">
    <source>
        <dbReference type="ARBA" id="ARBA00023204"/>
    </source>
</evidence>
<dbReference type="GO" id="GO:0008725">
    <property type="term" value="F:DNA-3-methyladenine glycosylase activity"/>
    <property type="evidence" value="ECO:0007669"/>
    <property type="project" value="TreeGrafter"/>
</dbReference>
<dbReference type="FunFam" id="1.10.340.30:FF:000004">
    <property type="entry name" value="DNA-3-methyladenine glycosylase II"/>
    <property type="match status" value="1"/>
</dbReference>
<dbReference type="GO" id="GO:0006285">
    <property type="term" value="P:base-excision repair, AP site formation"/>
    <property type="evidence" value="ECO:0007669"/>
    <property type="project" value="TreeGrafter"/>
</dbReference>
<dbReference type="InterPro" id="IPR011257">
    <property type="entry name" value="DNA_glycosylase"/>
</dbReference>
<reference evidence="7 8" key="1">
    <citation type="submission" date="2016-10" db="EMBL/GenBank/DDBJ databases">
        <authorList>
            <person name="de Groot N.N."/>
        </authorList>
    </citation>
    <scope>NUCLEOTIDE SEQUENCE [LARGE SCALE GENOMIC DNA]</scope>
    <source>
        <strain evidence="7 8">DSM 18978</strain>
    </source>
</reference>
<accession>A0A1G5CS73</accession>
<evidence type="ECO:0000256" key="2">
    <source>
        <dbReference type="ARBA" id="ARBA00010817"/>
    </source>
</evidence>
<keyword evidence="5" id="KW-0234">DNA repair</keyword>
<evidence type="ECO:0000256" key="3">
    <source>
        <dbReference type="ARBA" id="ARBA00012000"/>
    </source>
</evidence>
<protein>
    <recommendedName>
        <fullName evidence="3">DNA-3-methyladenine glycosylase II</fullName>
        <ecNumber evidence="3">3.2.2.21</ecNumber>
    </recommendedName>
</protein>
<dbReference type="PANTHER" id="PTHR43003">
    <property type="entry name" value="DNA-3-METHYLADENINE GLYCOSYLASE"/>
    <property type="match status" value="1"/>
</dbReference>
<dbReference type="GO" id="GO:0005737">
    <property type="term" value="C:cytoplasm"/>
    <property type="evidence" value="ECO:0007669"/>
    <property type="project" value="TreeGrafter"/>
</dbReference>